<name>A0A1M6AXV2_9CLOT</name>
<keyword evidence="2" id="KW-0813">Transport</keyword>
<feature type="transmembrane region" description="Helical" evidence="7">
    <location>
        <begin position="6"/>
        <end position="22"/>
    </location>
</feature>
<dbReference type="AlphaFoldDB" id="A0A1M6AXV2"/>
<organism evidence="8 9">
    <name type="scientific">Clostridium intestinale DSM 6191</name>
    <dbReference type="NCBI Taxonomy" id="1121320"/>
    <lineage>
        <taxon>Bacteria</taxon>
        <taxon>Bacillati</taxon>
        <taxon>Bacillota</taxon>
        <taxon>Clostridia</taxon>
        <taxon>Eubacteriales</taxon>
        <taxon>Clostridiaceae</taxon>
        <taxon>Clostridium</taxon>
    </lineage>
</organism>
<evidence type="ECO:0000313" key="8">
    <source>
        <dbReference type="EMBL" id="SHI41251.1"/>
    </source>
</evidence>
<evidence type="ECO:0000256" key="5">
    <source>
        <dbReference type="ARBA" id="ARBA00022989"/>
    </source>
</evidence>
<feature type="transmembrane region" description="Helical" evidence="7">
    <location>
        <begin position="160"/>
        <end position="182"/>
    </location>
</feature>
<keyword evidence="5 7" id="KW-1133">Transmembrane helix</keyword>
<evidence type="ECO:0000256" key="6">
    <source>
        <dbReference type="ARBA" id="ARBA00023136"/>
    </source>
</evidence>
<evidence type="ECO:0000256" key="1">
    <source>
        <dbReference type="ARBA" id="ARBA00004141"/>
    </source>
</evidence>
<keyword evidence="6 7" id="KW-0472">Membrane</keyword>
<keyword evidence="3" id="KW-1003">Cell membrane</keyword>
<evidence type="ECO:0000256" key="3">
    <source>
        <dbReference type="ARBA" id="ARBA00022475"/>
    </source>
</evidence>
<dbReference type="Proteomes" id="UP000184241">
    <property type="component" value="Unassembled WGS sequence"/>
</dbReference>
<dbReference type="PANTHER" id="PTHR36838:SF3">
    <property type="entry name" value="TRANSPORTER AUXIN EFFLUX CARRIER EC FAMILY"/>
    <property type="match status" value="1"/>
</dbReference>
<evidence type="ECO:0000256" key="2">
    <source>
        <dbReference type="ARBA" id="ARBA00022448"/>
    </source>
</evidence>
<protein>
    <submittedName>
        <fullName evidence="8">Uncharacterized protein</fullName>
    </submittedName>
</protein>
<dbReference type="InterPro" id="IPR004776">
    <property type="entry name" value="Mem_transp_PIN-like"/>
</dbReference>
<dbReference type="GO" id="GO:0016020">
    <property type="term" value="C:membrane"/>
    <property type="evidence" value="ECO:0007669"/>
    <property type="project" value="UniProtKB-SubCell"/>
</dbReference>
<feature type="transmembrane region" description="Helical" evidence="7">
    <location>
        <begin position="34"/>
        <end position="53"/>
    </location>
</feature>
<dbReference type="Pfam" id="PF03547">
    <property type="entry name" value="Mem_trans"/>
    <property type="match status" value="1"/>
</dbReference>
<proteinExistence type="predicted"/>
<comment type="subcellular location">
    <subcellularLocation>
        <location evidence="1">Membrane</location>
        <topology evidence="1">Multi-pass membrane protein</topology>
    </subcellularLocation>
</comment>
<evidence type="ECO:0000256" key="4">
    <source>
        <dbReference type="ARBA" id="ARBA00022692"/>
    </source>
</evidence>
<accession>A0A1M6AXV2</accession>
<feature type="transmembrane region" description="Helical" evidence="7">
    <location>
        <begin position="188"/>
        <end position="210"/>
    </location>
</feature>
<evidence type="ECO:0000256" key="7">
    <source>
        <dbReference type="SAM" id="Phobius"/>
    </source>
</evidence>
<dbReference type="GO" id="GO:0055085">
    <property type="term" value="P:transmembrane transport"/>
    <property type="evidence" value="ECO:0007669"/>
    <property type="project" value="InterPro"/>
</dbReference>
<sequence>MEAVLVKSAGFIFIIFIGYMLKRKGFFKRDDGIFLSKIIMNITLPAALISGASGMSINYSAIIIILVGFLSNLFNLYFSKFTSYKNSSIGKAINMINCTGYNVGNFAIPFAASFFEPLALVYMCMFDIGNSFMVLGGSYAFAKNEVEGNGRINFKNLFKVLFKSFPFDIYLLLLILSIFKIVIPKEVISIAAMIGNANGFLAMLMIGIMLEINITKQQAKSVMKILGTRYMGNIIIAVLVYFLIPLPILAKQMIILILFAPLSTISAVYSKMIDPDNPAPALSNSISIIISICVMTGLLVLFT</sequence>
<gene>
    <name evidence="8" type="ORF">SAMN02745941_03788</name>
</gene>
<feature type="transmembrane region" description="Helical" evidence="7">
    <location>
        <begin position="282"/>
        <end position="302"/>
    </location>
</feature>
<dbReference type="PANTHER" id="PTHR36838">
    <property type="entry name" value="AUXIN EFFLUX CARRIER FAMILY PROTEIN"/>
    <property type="match status" value="1"/>
</dbReference>
<evidence type="ECO:0000313" key="9">
    <source>
        <dbReference type="Proteomes" id="UP000184241"/>
    </source>
</evidence>
<keyword evidence="4 7" id="KW-0812">Transmembrane</keyword>
<dbReference type="EMBL" id="FQXU01000013">
    <property type="protein sequence ID" value="SHI41251.1"/>
    <property type="molecule type" value="Genomic_DNA"/>
</dbReference>
<dbReference type="RefSeq" id="WP_073022120.1">
    <property type="nucleotide sequence ID" value="NZ_FQXU01000013.1"/>
</dbReference>
<reference evidence="8 9" key="1">
    <citation type="submission" date="2016-11" db="EMBL/GenBank/DDBJ databases">
        <authorList>
            <person name="Jaros S."/>
            <person name="Januszkiewicz K."/>
            <person name="Wedrychowicz H."/>
        </authorList>
    </citation>
    <scope>NUCLEOTIDE SEQUENCE [LARGE SCALE GENOMIC DNA]</scope>
    <source>
        <strain evidence="8 9">DSM 6191</strain>
    </source>
</reference>
<feature type="transmembrane region" description="Helical" evidence="7">
    <location>
        <begin position="59"/>
        <end position="78"/>
    </location>
</feature>